<dbReference type="InterPro" id="IPR051791">
    <property type="entry name" value="Pra-immunoreactive"/>
</dbReference>
<keyword evidence="5 6" id="KW-0472">Membrane</keyword>
<protein>
    <submittedName>
        <fullName evidence="8">RDD family protein</fullName>
    </submittedName>
</protein>
<evidence type="ECO:0000259" key="7">
    <source>
        <dbReference type="Pfam" id="PF06271"/>
    </source>
</evidence>
<reference evidence="8" key="1">
    <citation type="submission" date="2020-02" db="EMBL/GenBank/DDBJ databases">
        <authorList>
            <person name="Chen W.-M."/>
        </authorList>
    </citation>
    <scope>NUCLEOTIDE SEQUENCE</scope>
    <source>
        <strain evidence="8">NBD-18</strain>
    </source>
</reference>
<feature type="transmembrane region" description="Helical" evidence="6">
    <location>
        <begin position="28"/>
        <end position="45"/>
    </location>
</feature>
<feature type="transmembrane region" description="Helical" evidence="6">
    <location>
        <begin position="66"/>
        <end position="84"/>
    </location>
</feature>
<dbReference type="RefSeq" id="WP_163655984.1">
    <property type="nucleotide sequence ID" value="NZ_JAAGRN010000009.1"/>
</dbReference>
<keyword evidence="3 6" id="KW-0812">Transmembrane</keyword>
<evidence type="ECO:0000256" key="4">
    <source>
        <dbReference type="ARBA" id="ARBA00022989"/>
    </source>
</evidence>
<keyword evidence="4 6" id="KW-1133">Transmembrane helix</keyword>
<dbReference type="EMBL" id="JAAGRN010000009">
    <property type="protein sequence ID" value="NDY84161.1"/>
    <property type="molecule type" value="Genomic_DNA"/>
</dbReference>
<evidence type="ECO:0000256" key="3">
    <source>
        <dbReference type="ARBA" id="ARBA00022692"/>
    </source>
</evidence>
<organism evidence="8">
    <name type="scientific">Sheuella amnicola</name>
    <dbReference type="NCBI Taxonomy" id="2707330"/>
    <lineage>
        <taxon>Bacteria</taxon>
        <taxon>Pseudomonadati</taxon>
        <taxon>Pseudomonadota</taxon>
        <taxon>Betaproteobacteria</taxon>
        <taxon>Burkholderiales</taxon>
        <taxon>Alcaligenaceae</taxon>
        <taxon>Sheuella</taxon>
    </lineage>
</organism>
<dbReference type="PANTHER" id="PTHR36115:SF10">
    <property type="entry name" value="RDD DOMAIN-CONTAINING PROTEIN"/>
    <property type="match status" value="1"/>
</dbReference>
<dbReference type="GO" id="GO:0005886">
    <property type="term" value="C:plasma membrane"/>
    <property type="evidence" value="ECO:0007669"/>
    <property type="project" value="UniProtKB-SubCell"/>
</dbReference>
<feature type="transmembrane region" description="Helical" evidence="6">
    <location>
        <begin position="111"/>
        <end position="132"/>
    </location>
</feature>
<dbReference type="PANTHER" id="PTHR36115">
    <property type="entry name" value="PROLINE-RICH ANTIGEN HOMOLOG-RELATED"/>
    <property type="match status" value="1"/>
</dbReference>
<proteinExistence type="predicted"/>
<feature type="transmembrane region" description="Helical" evidence="6">
    <location>
        <begin position="139"/>
        <end position="157"/>
    </location>
</feature>
<evidence type="ECO:0000313" key="8">
    <source>
        <dbReference type="EMBL" id="NDY84161.1"/>
    </source>
</evidence>
<dbReference type="InterPro" id="IPR010432">
    <property type="entry name" value="RDD"/>
</dbReference>
<sequence>MNPNTVPTNQPLPHTPVVVSTTPRARRFASMMYEGVLLFAVVFISDYLFDTLTQSKHALMLRHTRMAWLFIAIGMYFVACWARSGQTLPMKAWNIRLVSHDGLKPTMYQLLVRYIAMWVLPVIWALVVKGLLLLTQWPAMNMFIVLAPFTVFLPTWLTPDGQFVHDLIAKTRLVNTSKNP</sequence>
<evidence type="ECO:0000256" key="2">
    <source>
        <dbReference type="ARBA" id="ARBA00022475"/>
    </source>
</evidence>
<feature type="domain" description="RDD" evidence="7">
    <location>
        <begin position="25"/>
        <end position="170"/>
    </location>
</feature>
<evidence type="ECO:0000256" key="6">
    <source>
        <dbReference type="SAM" id="Phobius"/>
    </source>
</evidence>
<evidence type="ECO:0000256" key="5">
    <source>
        <dbReference type="ARBA" id="ARBA00023136"/>
    </source>
</evidence>
<evidence type="ECO:0000256" key="1">
    <source>
        <dbReference type="ARBA" id="ARBA00004651"/>
    </source>
</evidence>
<comment type="caution">
    <text evidence="8">The sequence shown here is derived from an EMBL/GenBank/DDBJ whole genome shotgun (WGS) entry which is preliminary data.</text>
</comment>
<dbReference type="AlphaFoldDB" id="A0A6B2R1G8"/>
<comment type="subcellular location">
    <subcellularLocation>
        <location evidence="1">Cell membrane</location>
        <topology evidence="1">Multi-pass membrane protein</topology>
    </subcellularLocation>
</comment>
<gene>
    <name evidence="8" type="ORF">G3I67_13075</name>
</gene>
<keyword evidence="2" id="KW-1003">Cell membrane</keyword>
<dbReference type="Pfam" id="PF06271">
    <property type="entry name" value="RDD"/>
    <property type="match status" value="1"/>
</dbReference>
<name>A0A6B2R1G8_9BURK</name>
<accession>A0A6B2R1G8</accession>